<protein>
    <submittedName>
        <fullName evidence="1">Uncharacterized protein</fullName>
    </submittedName>
</protein>
<reference evidence="1" key="2">
    <citation type="journal article" date="2015" name="Data Brief">
        <title>Shoot transcriptome of the giant reed, Arundo donax.</title>
        <authorList>
            <person name="Barrero R.A."/>
            <person name="Guerrero F.D."/>
            <person name="Moolhuijzen P."/>
            <person name="Goolsby J.A."/>
            <person name="Tidwell J."/>
            <person name="Bellgard S.E."/>
            <person name="Bellgard M.I."/>
        </authorList>
    </citation>
    <scope>NUCLEOTIDE SEQUENCE</scope>
    <source>
        <tissue evidence="1">Shoot tissue taken approximately 20 cm above the soil surface</tissue>
    </source>
</reference>
<dbReference type="EMBL" id="GBRH01257917">
    <property type="protein sequence ID" value="JAD39978.1"/>
    <property type="molecule type" value="Transcribed_RNA"/>
</dbReference>
<sequence length="44" mass="5080">MSLLLRSAEHWILCWMIMDMTVRLMKLASKGCQGHVMVGIMMKV</sequence>
<accession>A0A0A8ZQJ3</accession>
<dbReference type="AlphaFoldDB" id="A0A0A8ZQJ3"/>
<evidence type="ECO:0000313" key="1">
    <source>
        <dbReference type="EMBL" id="JAD39978.1"/>
    </source>
</evidence>
<reference evidence="1" key="1">
    <citation type="submission" date="2014-09" db="EMBL/GenBank/DDBJ databases">
        <authorList>
            <person name="Magalhaes I.L.F."/>
            <person name="Oliveira U."/>
            <person name="Santos F.R."/>
            <person name="Vidigal T.H.D.A."/>
            <person name="Brescovit A.D."/>
            <person name="Santos A.J."/>
        </authorList>
    </citation>
    <scope>NUCLEOTIDE SEQUENCE</scope>
    <source>
        <tissue evidence="1">Shoot tissue taken approximately 20 cm above the soil surface</tissue>
    </source>
</reference>
<proteinExistence type="predicted"/>
<organism evidence="1">
    <name type="scientific">Arundo donax</name>
    <name type="common">Giant reed</name>
    <name type="synonym">Donax arundinaceus</name>
    <dbReference type="NCBI Taxonomy" id="35708"/>
    <lineage>
        <taxon>Eukaryota</taxon>
        <taxon>Viridiplantae</taxon>
        <taxon>Streptophyta</taxon>
        <taxon>Embryophyta</taxon>
        <taxon>Tracheophyta</taxon>
        <taxon>Spermatophyta</taxon>
        <taxon>Magnoliopsida</taxon>
        <taxon>Liliopsida</taxon>
        <taxon>Poales</taxon>
        <taxon>Poaceae</taxon>
        <taxon>PACMAD clade</taxon>
        <taxon>Arundinoideae</taxon>
        <taxon>Arundineae</taxon>
        <taxon>Arundo</taxon>
    </lineage>
</organism>
<name>A0A0A8ZQJ3_ARUDO</name>